<keyword evidence="4" id="KW-1185">Reference proteome</keyword>
<name>A0ABR3IPE8_9AGAR</name>
<gene>
    <name evidence="3" type="ORF">HGRIS_001409</name>
    <name evidence="2" type="ORF">HGRIS_004319</name>
</gene>
<dbReference type="Proteomes" id="UP001556367">
    <property type="component" value="Unassembled WGS sequence"/>
</dbReference>
<evidence type="ECO:0000313" key="2">
    <source>
        <dbReference type="EMBL" id="KAL0945168.1"/>
    </source>
</evidence>
<organism evidence="2 4">
    <name type="scientific">Hohenbuehelia grisea</name>
    <dbReference type="NCBI Taxonomy" id="104357"/>
    <lineage>
        <taxon>Eukaryota</taxon>
        <taxon>Fungi</taxon>
        <taxon>Dikarya</taxon>
        <taxon>Basidiomycota</taxon>
        <taxon>Agaricomycotina</taxon>
        <taxon>Agaricomycetes</taxon>
        <taxon>Agaricomycetidae</taxon>
        <taxon>Agaricales</taxon>
        <taxon>Pleurotineae</taxon>
        <taxon>Pleurotaceae</taxon>
        <taxon>Hohenbuehelia</taxon>
    </lineage>
</organism>
<dbReference type="EMBL" id="JASNQZ010000019">
    <property type="protein sequence ID" value="KAL0945168.1"/>
    <property type="molecule type" value="Genomic_DNA"/>
</dbReference>
<reference evidence="2" key="1">
    <citation type="journal article" date="2024" name="ACS Chem. Biol.">
        <title>Early Steps of the Biosynthesis of the Anticancer Antibiotic Pleurotin.</title>
        <authorList>
            <person name="Weaver J.A."/>
            <person name="Alkhder D."/>
            <person name="Prasongpholchai P."/>
            <person name="Tadesse M.D."/>
            <person name="de Los Santos E.L."/>
            <person name="Song L."/>
            <person name="Corre C."/>
            <person name="Alberti F."/>
        </authorList>
    </citation>
    <scope>NUCLEOTIDE SEQUENCE</scope>
    <source>
        <strain evidence="2">T-177</strain>
    </source>
</reference>
<evidence type="ECO:0000256" key="1">
    <source>
        <dbReference type="SAM" id="MobiDB-lite"/>
    </source>
</evidence>
<evidence type="ECO:0000313" key="4">
    <source>
        <dbReference type="Proteomes" id="UP001556367"/>
    </source>
</evidence>
<dbReference type="EMBL" id="JASNQZ010000005">
    <property type="protein sequence ID" value="KAL0957627.1"/>
    <property type="molecule type" value="Genomic_DNA"/>
</dbReference>
<proteinExistence type="predicted"/>
<feature type="compositionally biased region" description="Basic and acidic residues" evidence="1">
    <location>
        <begin position="1"/>
        <end position="26"/>
    </location>
</feature>
<protein>
    <submittedName>
        <fullName evidence="2">Uncharacterized protein</fullName>
    </submittedName>
</protein>
<feature type="compositionally biased region" description="Basic and acidic residues" evidence="1">
    <location>
        <begin position="106"/>
        <end position="118"/>
    </location>
</feature>
<evidence type="ECO:0000313" key="3">
    <source>
        <dbReference type="EMBL" id="KAL0957627.1"/>
    </source>
</evidence>
<reference evidence="4" key="2">
    <citation type="submission" date="2024-06" db="EMBL/GenBank/DDBJ databases">
        <title>Multi-omics analyses provide insights into the biosynthesis of the anticancer antibiotic pleurotin in Hohenbuehelia grisea.</title>
        <authorList>
            <person name="Weaver J.A."/>
            <person name="Alberti F."/>
        </authorList>
    </citation>
    <scope>NUCLEOTIDE SEQUENCE [LARGE SCALE GENOMIC DNA]</scope>
    <source>
        <strain evidence="4">T-177</strain>
    </source>
</reference>
<feature type="region of interest" description="Disordered" evidence="1">
    <location>
        <begin position="1"/>
        <end position="132"/>
    </location>
</feature>
<sequence length="175" mass="20086">MEETCKKLYKQEQASHREPPELKNFDDGEYDDQELPFANFSSFEAEVQSHLDPDGLTDQSISIKEIEAPPMHMQEPARLESLAASIIRPSPQLPKPKLAKSRTHDKHWDEKRSEKEANSKPPPPPKRKREPQLTLALLLALSPMNALNLKKKAAWLQARVDYAECMKGYKKRRTS</sequence>
<comment type="caution">
    <text evidence="2">The sequence shown here is derived from an EMBL/GenBank/DDBJ whole genome shotgun (WGS) entry which is preliminary data.</text>
</comment>
<accession>A0ABR3IPE8</accession>